<dbReference type="PANTHER" id="PTHR30108">
    <property type="entry name" value="3-OCTAPRENYL-4-HYDROXYBENZOATE CARBOXY-LYASE-RELATED"/>
    <property type="match status" value="1"/>
</dbReference>
<evidence type="ECO:0000313" key="3">
    <source>
        <dbReference type="EMBL" id="OGG46197.1"/>
    </source>
</evidence>
<dbReference type="Gene3D" id="3.40.1670.10">
    <property type="entry name" value="UbiD C-terminal domain-like"/>
    <property type="match status" value="1"/>
</dbReference>
<dbReference type="AlphaFoldDB" id="A0A1F6CB69"/>
<feature type="domain" description="3-octaprenyl-4-hydroxybenzoate carboxy-lyase-like Rift-related" evidence="1">
    <location>
        <begin position="111"/>
        <end position="303"/>
    </location>
</feature>
<dbReference type="EMBL" id="MFKF01000335">
    <property type="protein sequence ID" value="OGG46197.1"/>
    <property type="molecule type" value="Genomic_DNA"/>
</dbReference>
<dbReference type="SUPFAM" id="SSF50475">
    <property type="entry name" value="FMN-binding split barrel"/>
    <property type="match status" value="1"/>
</dbReference>
<dbReference type="InterPro" id="IPR002830">
    <property type="entry name" value="UbiD"/>
</dbReference>
<gene>
    <name evidence="3" type="ORF">A3F84_04160</name>
</gene>
<dbReference type="Pfam" id="PF20696">
    <property type="entry name" value="UbiD_C"/>
    <property type="match status" value="1"/>
</dbReference>
<protein>
    <recommendedName>
        <fullName evidence="5">UbiD family decarboxylase</fullName>
    </recommendedName>
</protein>
<accession>A0A1F6CB69</accession>
<dbReference type="GO" id="GO:0016831">
    <property type="term" value="F:carboxy-lyase activity"/>
    <property type="evidence" value="ECO:0007669"/>
    <property type="project" value="InterPro"/>
</dbReference>
<reference evidence="3 4" key="1">
    <citation type="journal article" date="2016" name="Nat. Commun.">
        <title>Thousands of microbial genomes shed light on interconnected biogeochemical processes in an aquifer system.</title>
        <authorList>
            <person name="Anantharaman K."/>
            <person name="Brown C.T."/>
            <person name="Hug L.A."/>
            <person name="Sharon I."/>
            <person name="Castelle C.J."/>
            <person name="Probst A.J."/>
            <person name="Thomas B.C."/>
            <person name="Singh A."/>
            <person name="Wilkins M.J."/>
            <person name="Karaoz U."/>
            <person name="Brodie E.L."/>
            <person name="Williams K.H."/>
            <person name="Hubbard S.S."/>
            <person name="Banfield J.F."/>
        </authorList>
    </citation>
    <scope>NUCLEOTIDE SEQUENCE [LARGE SCALE GENOMIC DNA]</scope>
    <source>
        <strain evidence="4">RIFCSPLOWO2_12_FULL_64_10</strain>
    </source>
</reference>
<comment type="caution">
    <text evidence="3">The sequence shown here is derived from an EMBL/GenBank/DDBJ whole genome shotgun (WGS) entry which is preliminary data.</text>
</comment>
<feature type="domain" description="3-octaprenyl-4-hydroxybenzoate carboxy-lyase-like C-terminal" evidence="2">
    <location>
        <begin position="340"/>
        <end position="434"/>
    </location>
</feature>
<name>A0A1F6CB69_HANXR</name>
<organism evidence="3 4">
    <name type="scientific">Handelsmanbacteria sp. (strain RIFCSPLOWO2_12_FULL_64_10)</name>
    <dbReference type="NCBI Taxonomy" id="1817868"/>
    <lineage>
        <taxon>Bacteria</taxon>
        <taxon>Candidatus Handelsmaniibacteriota</taxon>
    </lineage>
</organism>
<dbReference type="Proteomes" id="UP000178606">
    <property type="component" value="Unassembled WGS sequence"/>
</dbReference>
<evidence type="ECO:0000313" key="4">
    <source>
        <dbReference type="Proteomes" id="UP000178606"/>
    </source>
</evidence>
<dbReference type="PANTHER" id="PTHR30108:SF17">
    <property type="entry name" value="FERULIC ACID DECARBOXYLASE 1"/>
    <property type="match status" value="1"/>
</dbReference>
<dbReference type="InterPro" id="IPR049381">
    <property type="entry name" value="UbiD-like_C"/>
</dbReference>
<sequence length="494" mass="54811">MTAFEDLRQFIARVEEVSKDEVERINGVNPDKELGAIYAINGQGPNPKLFLFDEIRGYPKGYRVATNVMGSKIRGRLVNGIPLDLEGPLLEEFQRKRLEEQKPIPAALVSDSPILQNVMEGSDVDVTKFPSPVWHELDAGPYIGTASACLQLDPYEGWVNIGNYRSQVFDRNLIGLHHAHGHHGQVIRDHYFEQGQDAPVVIVLGGEPSLLACSGYNANWGISELEIAGWIRGEPVKVIKGKYGIPIPAGSEIVLEGRIMHPDHEPMRVEGQFGEGEGHYGYATPAPVVRVDTVYWRNEPIIMGQPPVRFLGAGFAGVNHLAMKAAKDAGFHDIRGIAGVGPFTVISVHQMYAGHAKRVADWFMSGIHNRPPRYLVLVDEDVDPTNAREVFWAISSRSNPQDSVHIYRNNWISPTSPRTTPDQNDAPLEHGLTMGCCLIDATMPFAWKDKFAPVNDVSPKFRKEMIEKWGEYLDLEPKQGNRESARVAGSGVTM</sequence>
<dbReference type="Pfam" id="PF01977">
    <property type="entry name" value="UbiD"/>
    <property type="match status" value="1"/>
</dbReference>
<dbReference type="GO" id="GO:0005737">
    <property type="term" value="C:cytoplasm"/>
    <property type="evidence" value="ECO:0007669"/>
    <property type="project" value="TreeGrafter"/>
</dbReference>
<evidence type="ECO:0000259" key="2">
    <source>
        <dbReference type="Pfam" id="PF20696"/>
    </source>
</evidence>
<proteinExistence type="predicted"/>
<dbReference type="SUPFAM" id="SSF143968">
    <property type="entry name" value="UbiD C-terminal domain-like"/>
    <property type="match status" value="1"/>
</dbReference>
<evidence type="ECO:0008006" key="5">
    <source>
        <dbReference type="Google" id="ProtNLM"/>
    </source>
</evidence>
<dbReference type="InterPro" id="IPR048304">
    <property type="entry name" value="UbiD_Rift_dom"/>
</dbReference>
<evidence type="ECO:0000259" key="1">
    <source>
        <dbReference type="Pfam" id="PF01977"/>
    </source>
</evidence>